<gene>
    <name evidence="4" type="ORF">HNO84_06955</name>
</gene>
<keyword evidence="5" id="KW-1185">Reference proteome</keyword>
<organism evidence="4 5">
    <name type="scientific">Herbaspirillum robiniae</name>
    <dbReference type="NCBI Taxonomy" id="2014887"/>
    <lineage>
        <taxon>Bacteria</taxon>
        <taxon>Pseudomonadati</taxon>
        <taxon>Pseudomonadota</taxon>
        <taxon>Betaproteobacteria</taxon>
        <taxon>Burkholderiales</taxon>
        <taxon>Oxalobacteraceae</taxon>
        <taxon>Herbaspirillum</taxon>
    </lineage>
</organism>
<comment type="caution">
    <text evidence="4">The sequence shown here is derived from an EMBL/GenBank/DDBJ whole genome shotgun (WGS) entry which is preliminary data.</text>
</comment>
<feature type="transmembrane region" description="Helical" evidence="2">
    <location>
        <begin position="835"/>
        <end position="860"/>
    </location>
</feature>
<name>A0ABX2LVX7_9BURK</name>
<evidence type="ECO:0000313" key="4">
    <source>
        <dbReference type="EMBL" id="NUU01330.1"/>
    </source>
</evidence>
<keyword evidence="2" id="KW-1133">Transmembrane helix</keyword>
<dbReference type="InterPro" id="IPR048126">
    <property type="entry name" value="Toxin_VasX"/>
</dbReference>
<dbReference type="EMBL" id="JABFMT010000005">
    <property type="protein sequence ID" value="NUU01330.1"/>
    <property type="molecule type" value="Genomic_DNA"/>
</dbReference>
<protein>
    <recommendedName>
        <fullName evidence="3">Toxin VasX N-terminal region domain-containing protein</fullName>
    </recommendedName>
</protein>
<feature type="region of interest" description="Disordered" evidence="1">
    <location>
        <begin position="334"/>
        <end position="359"/>
    </location>
</feature>
<evidence type="ECO:0000313" key="5">
    <source>
        <dbReference type="Proteomes" id="UP000536746"/>
    </source>
</evidence>
<keyword evidence="2" id="KW-0472">Membrane</keyword>
<accession>A0ABX2LVX7</accession>
<dbReference type="Proteomes" id="UP000536746">
    <property type="component" value="Unassembled WGS sequence"/>
</dbReference>
<feature type="transmembrane region" description="Helical" evidence="2">
    <location>
        <begin position="765"/>
        <end position="786"/>
    </location>
</feature>
<evidence type="ECO:0000256" key="1">
    <source>
        <dbReference type="SAM" id="MobiDB-lite"/>
    </source>
</evidence>
<feature type="compositionally biased region" description="Basic and acidic residues" evidence="1">
    <location>
        <begin position="336"/>
        <end position="350"/>
    </location>
</feature>
<dbReference type="CDD" id="cd20707">
    <property type="entry name" value="MIX_III"/>
    <property type="match status" value="1"/>
</dbReference>
<feature type="domain" description="Toxin VasX N-terminal region" evidence="3">
    <location>
        <begin position="35"/>
        <end position="188"/>
    </location>
</feature>
<dbReference type="Pfam" id="PF20249">
    <property type="entry name" value="VasX_N"/>
    <property type="match status" value="1"/>
</dbReference>
<proteinExistence type="predicted"/>
<dbReference type="NCBIfam" id="NF041559">
    <property type="entry name" value="BTH_I2691_fam"/>
    <property type="match status" value="1"/>
</dbReference>
<feature type="transmembrane region" description="Helical" evidence="2">
    <location>
        <begin position="798"/>
        <end position="815"/>
    </location>
</feature>
<sequence length="1070" mass="116682">MGTDATKVKPTTGAATLRANADSAQKCALGANGQCSFCQRTGYPILPLRYAVKPAYVTALGTDPRSLPQMEKFAAQQLKGNRYTLRVLRKGYVHVYMGVKGHWQTYAVTEDGYLRLLKNPDDPDAKGDRPLTEACKRDGHNIPASFINIPEKYKKVWIGFADLPWRKEVRAAFEAKPDARMQQVDVVQLASVPAQAPNALEITSDGAGLHAYVEEYAKDAGEYAKRLNYPAQVVSAKGVSTGTFQWESLHGNYSRGGQLTALGEQAASYQKKTKRKMAALALHDPVGMVQELNGAVAHVVKARQDFGVSVMRPLMVSQSILGLKKFFEQAAAASREAQEKKDNKPDKQYETDYESTPMSGSAGIPVYSMKQTTRAERAQRDADDAWNRVAKRYDEGARAAFDRRYEDAMKLFAQGVEDQGHDWALWAGGDAWRFHFKDYLTNYISDYKGLVEMSAVCLSGGTGEDKYSQALWMKWFSAKPDDVTNPVFQALFGGRKELLAFLLPEKPSLWREDNELNKTDKLYETAKGITASEEVGGPDKLEHFIDNRVKNWAASLMTTISAISTRIDAKLSSVASLTVNRAIQTGQYLYSGISTTFIKVKMTVGDYLKLLNELGMKARDGMRKQVNSLLFAGVLSIADAKIRDHIIDVTIWTIEKASAIKAAISDAAKSAVGVGATALGKLSVSAAMVSDEVMRELRSLTGKIELNTQQARTLARDLMARNLKLGAVGEPALAAGSLYFQLWAWKDSMKSVKEKLGADGTEAQLSLLSAGIGVFAAGTEALGGLFKVFSAEVGGKLLVRWAGIIGMFSAATDVVQSAAASVRTYKKGDKEASQYYRAAALTFALSVVASGFAIGTPALLGGLLGLGPLGWVILLVGVGIFLTWMAMNAESTPAELWADRCYFGKNINGKGLWADAQMNEEMQELNSIVSGLRVELGSRSFSSRWFGDDKFEDDNVKLRIAFGMFSAESSAYEWIWYARHKSRGNVELKRGQVGKVPRQLATSSLKSTAGLSGSDVPKVHSGPENSVKLVEMYAAVDSGKYAETTVMINFWPDAANSEDCLAGTVVTEDV</sequence>
<reference evidence="4 5" key="1">
    <citation type="journal article" date="2020" name="Front. Plant Sci.">
        <title>Isolation of Rhizosphere Bacteria That Improve Quality and Water Stress Tolerance in Greenhouse Ornamentals.</title>
        <authorList>
            <person name="Nordstedt N.P."/>
            <person name="Jones M.L."/>
        </authorList>
    </citation>
    <scope>NUCLEOTIDE SEQUENCE [LARGE SCALE GENOMIC DNA]</scope>
    <source>
        <strain evidence="4 5">C6C2</strain>
    </source>
</reference>
<keyword evidence="2" id="KW-0812">Transmembrane</keyword>
<feature type="transmembrane region" description="Helical" evidence="2">
    <location>
        <begin position="866"/>
        <end position="887"/>
    </location>
</feature>
<dbReference type="InterPro" id="IPR046864">
    <property type="entry name" value="VasX_N"/>
</dbReference>
<evidence type="ECO:0000259" key="3">
    <source>
        <dbReference type="Pfam" id="PF20249"/>
    </source>
</evidence>
<dbReference type="RefSeq" id="WP_079214960.1">
    <property type="nucleotide sequence ID" value="NZ_CP018845.1"/>
</dbReference>
<evidence type="ECO:0000256" key="2">
    <source>
        <dbReference type="SAM" id="Phobius"/>
    </source>
</evidence>